<dbReference type="EMBL" id="MLFT02000003">
    <property type="protein sequence ID" value="PHT51531.1"/>
    <property type="molecule type" value="Genomic_DNA"/>
</dbReference>
<dbReference type="OrthoDB" id="1054248at2759"/>
<dbReference type="PANTHER" id="PTHR31133">
    <property type="entry name" value="MEMBRANE PROTEIN"/>
    <property type="match status" value="1"/>
</dbReference>
<dbReference type="PANTHER" id="PTHR31133:SF12">
    <property type="entry name" value="MEMBRANE PROTEIN"/>
    <property type="match status" value="1"/>
</dbReference>
<reference evidence="2" key="2">
    <citation type="journal article" date="2017" name="J. Anim. Genet.">
        <title>Multiple reference genome sequences of hot pepper reveal the massive evolution of plant disease resistance genes by retroduplication.</title>
        <authorList>
            <person name="Kim S."/>
            <person name="Park J."/>
            <person name="Yeom S.-I."/>
            <person name="Kim Y.-M."/>
            <person name="Seo E."/>
            <person name="Kim K.-T."/>
            <person name="Kim M.-S."/>
            <person name="Lee J.M."/>
            <person name="Cheong K."/>
            <person name="Shin H.-S."/>
            <person name="Kim S.-B."/>
            <person name="Han K."/>
            <person name="Lee J."/>
            <person name="Park M."/>
            <person name="Lee H.-A."/>
            <person name="Lee H.-Y."/>
            <person name="Lee Y."/>
            <person name="Oh S."/>
            <person name="Lee J.H."/>
            <person name="Choi E."/>
            <person name="Choi E."/>
            <person name="Lee S.E."/>
            <person name="Jeon J."/>
            <person name="Kim H."/>
            <person name="Choi G."/>
            <person name="Song H."/>
            <person name="Lee J."/>
            <person name="Lee S.-C."/>
            <person name="Kwon J.-K."/>
            <person name="Lee H.-Y."/>
            <person name="Koo N."/>
            <person name="Hong Y."/>
            <person name="Kim R.W."/>
            <person name="Kang W.-H."/>
            <person name="Huh J.H."/>
            <person name="Kang B.-C."/>
            <person name="Yang T.-J."/>
            <person name="Lee Y.-H."/>
            <person name="Bennetzen J.L."/>
            <person name="Choi D."/>
        </authorList>
    </citation>
    <scope>NUCLEOTIDE SEQUENCE [LARGE SCALE GENOMIC DNA]</scope>
    <source>
        <strain evidence="2">cv. PBC81</strain>
    </source>
</reference>
<comment type="caution">
    <text evidence="1">The sequence shown here is derived from an EMBL/GenBank/DDBJ whole genome shotgun (WGS) entry which is preliminary data.</text>
</comment>
<evidence type="ECO:0000313" key="1">
    <source>
        <dbReference type="EMBL" id="PHT51531.1"/>
    </source>
</evidence>
<proteinExistence type="predicted"/>
<evidence type="ECO:0000313" key="2">
    <source>
        <dbReference type="Proteomes" id="UP000224567"/>
    </source>
</evidence>
<reference evidence="1 2" key="1">
    <citation type="journal article" date="2017" name="Genome Biol.">
        <title>New reference genome sequences of hot pepper reveal the massive evolution of plant disease-resistance genes by retroduplication.</title>
        <authorList>
            <person name="Kim S."/>
            <person name="Park J."/>
            <person name="Yeom S.I."/>
            <person name="Kim Y.M."/>
            <person name="Seo E."/>
            <person name="Kim K.T."/>
            <person name="Kim M.S."/>
            <person name="Lee J.M."/>
            <person name="Cheong K."/>
            <person name="Shin H.S."/>
            <person name="Kim S.B."/>
            <person name="Han K."/>
            <person name="Lee J."/>
            <person name="Park M."/>
            <person name="Lee H.A."/>
            <person name="Lee H.Y."/>
            <person name="Lee Y."/>
            <person name="Oh S."/>
            <person name="Lee J.H."/>
            <person name="Choi E."/>
            <person name="Choi E."/>
            <person name="Lee S.E."/>
            <person name="Jeon J."/>
            <person name="Kim H."/>
            <person name="Choi G."/>
            <person name="Song H."/>
            <person name="Lee J."/>
            <person name="Lee S.C."/>
            <person name="Kwon J.K."/>
            <person name="Lee H.Y."/>
            <person name="Koo N."/>
            <person name="Hong Y."/>
            <person name="Kim R.W."/>
            <person name="Kang W.H."/>
            <person name="Huh J.H."/>
            <person name="Kang B.C."/>
            <person name="Yang T.J."/>
            <person name="Lee Y.H."/>
            <person name="Bennetzen J.L."/>
            <person name="Choi D."/>
        </authorList>
    </citation>
    <scope>NUCLEOTIDE SEQUENCE [LARGE SCALE GENOMIC DNA]</scope>
    <source>
        <strain evidence="2">cv. PBC81</strain>
    </source>
</reference>
<keyword evidence="2" id="KW-1185">Reference proteome</keyword>
<name>A0A2G2X262_CAPBA</name>
<dbReference type="AlphaFoldDB" id="A0A2G2X262"/>
<dbReference type="Proteomes" id="UP000224567">
    <property type="component" value="Unassembled WGS sequence"/>
</dbReference>
<gene>
    <name evidence="1" type="ORF">CQW23_05993</name>
</gene>
<dbReference type="InterPro" id="IPR040229">
    <property type="entry name" value="At3g27390-like"/>
</dbReference>
<organism evidence="1 2">
    <name type="scientific">Capsicum baccatum</name>
    <name type="common">Peruvian pepper</name>
    <dbReference type="NCBI Taxonomy" id="33114"/>
    <lineage>
        <taxon>Eukaryota</taxon>
        <taxon>Viridiplantae</taxon>
        <taxon>Streptophyta</taxon>
        <taxon>Embryophyta</taxon>
        <taxon>Tracheophyta</taxon>
        <taxon>Spermatophyta</taxon>
        <taxon>Magnoliopsida</taxon>
        <taxon>eudicotyledons</taxon>
        <taxon>Gunneridae</taxon>
        <taxon>Pentapetalae</taxon>
        <taxon>asterids</taxon>
        <taxon>lamiids</taxon>
        <taxon>Solanales</taxon>
        <taxon>Solanaceae</taxon>
        <taxon>Solanoideae</taxon>
        <taxon>Capsiceae</taxon>
        <taxon>Capsicum</taxon>
    </lineage>
</organism>
<dbReference type="STRING" id="33114.A0A2G2X262"/>
<sequence>MVAEFNEYTNDWLYLREGPHYRNKKGSSTSEYSVKRNSSVQGRLNSIFAEAPAMLVPSLTSSRSIREAKQEVKMVQVWQNVMKACEIRGKELLDAKVITLTNLDDWLKAKHGIDVAVVHVDLSCYTFLRIIFYSIKVGSNGLFLLEDLEITHLNRPKNRLLYSLDLCYC</sequence>
<protein>
    <submittedName>
        <fullName evidence="1">Uncharacterized protein</fullName>
    </submittedName>
</protein>
<accession>A0A2G2X262</accession>